<gene>
    <name evidence="6" type="ORF">GTU67_08320</name>
</gene>
<dbReference type="SUPFAM" id="SSF58104">
    <property type="entry name" value="Methyl-accepting chemotaxis protein (MCP) signaling domain"/>
    <property type="match status" value="1"/>
</dbReference>
<dbReference type="FunFam" id="1.10.287.950:FF:000001">
    <property type="entry name" value="Methyl-accepting chemotaxis sensory transducer"/>
    <property type="match status" value="1"/>
</dbReference>
<evidence type="ECO:0000256" key="2">
    <source>
        <dbReference type="ARBA" id="ARBA00022481"/>
    </source>
</evidence>
<dbReference type="PANTHER" id="PTHR43531:SF14">
    <property type="entry name" value="METHYL-ACCEPTING CHEMOTAXIS PROTEIN I-RELATED"/>
    <property type="match status" value="1"/>
</dbReference>
<dbReference type="EMBL" id="JACJUU010000005">
    <property type="protein sequence ID" value="MBC2769914.1"/>
    <property type="molecule type" value="Genomic_DNA"/>
</dbReference>
<dbReference type="Proteomes" id="UP000545386">
    <property type="component" value="Unassembled WGS sequence"/>
</dbReference>
<sequence>MRWFRGWRVGVKLIAGFLAVAAIAALIGALGLQATSQVNQMAMLMYSQEVAGIRHASQTQLRLVAAGSAARAALLASDKGARIGQVYAMRDHLQGAAVEIEKLAELARTPDEQTTVVDATKAVAGYADALEAFARQLEAAEMDVSSVAAYEAAMANAVMQGEIAEMMVNMVVMNKQNTSAALADQTTVVYDDAVVRLGALTALGALLAIVLGMLLTRGLVRQLGGEPADVVRVVNAVAHGDLATEVDVRRARSGSVMLAMERMRLALSAAVGQVHASSNSIAQGAHQIAGGNTDLARRTDEQVASLTQTAAAMEQLASTVASNAGVAQQAANMALTARQSAQHGGEVVNAVVQTMSDISQASRRVVDIIGVIDTIAFQTNILALNAAVEAARAGEQGRGFAVVASEVRGLAQKSAAAARDIKQLILDSRQKVDEGSHMVEQAGRAMSDIVHEVSQVADLIQEISRATQEQTDGIAQVNVAVAGLTQLTQQNATLVEASAAAAGGLSHQAGHLLDVMGVFNLGGRQGPAMVTYQPV</sequence>
<feature type="domain" description="Methyl-accepting transducer" evidence="5">
    <location>
        <begin position="277"/>
        <end position="506"/>
    </location>
</feature>
<dbReference type="SMART" id="SM00283">
    <property type="entry name" value="MA"/>
    <property type="match status" value="1"/>
</dbReference>
<dbReference type="InterPro" id="IPR004089">
    <property type="entry name" value="MCPsignal_dom"/>
</dbReference>
<comment type="subcellular location">
    <subcellularLocation>
        <location evidence="1">Membrane</location>
    </subcellularLocation>
</comment>
<dbReference type="GO" id="GO:0005886">
    <property type="term" value="C:plasma membrane"/>
    <property type="evidence" value="ECO:0007669"/>
    <property type="project" value="TreeGrafter"/>
</dbReference>
<dbReference type="GO" id="GO:0004888">
    <property type="term" value="F:transmembrane signaling receptor activity"/>
    <property type="evidence" value="ECO:0007669"/>
    <property type="project" value="InterPro"/>
</dbReference>
<keyword evidence="2" id="KW-0488">Methylation</keyword>
<dbReference type="PROSITE" id="PS50111">
    <property type="entry name" value="CHEMOTAXIS_TRANSDUC_2"/>
    <property type="match status" value="1"/>
</dbReference>
<dbReference type="InterPro" id="IPR004090">
    <property type="entry name" value="Chemotax_Me-accpt_rcpt"/>
</dbReference>
<protein>
    <submittedName>
        <fullName evidence="6">MCP four helix bundle domain-containing protein</fullName>
    </submittedName>
</protein>
<dbReference type="RefSeq" id="WP_185779628.1">
    <property type="nucleotide sequence ID" value="NZ_JACJUU010000005.1"/>
</dbReference>
<comment type="caution">
    <text evidence="6">The sequence shown here is derived from an EMBL/GenBank/DDBJ whole genome shotgun (WGS) entry which is preliminary data.</text>
</comment>
<reference evidence="6 7" key="1">
    <citation type="submission" date="2020-08" db="EMBL/GenBank/DDBJ databases">
        <title>Paraeoetvoesia sp. YC-7-48 draft genome sequence.</title>
        <authorList>
            <person name="Yao L."/>
        </authorList>
    </citation>
    <scope>NUCLEOTIDE SEQUENCE [LARGE SCALE GENOMIC DNA]</scope>
    <source>
        <strain evidence="7">YC-7-48</strain>
    </source>
</reference>
<evidence type="ECO:0000259" key="5">
    <source>
        <dbReference type="PROSITE" id="PS50111"/>
    </source>
</evidence>
<dbReference type="CDD" id="cd11386">
    <property type="entry name" value="MCP_signal"/>
    <property type="match status" value="1"/>
</dbReference>
<evidence type="ECO:0000256" key="3">
    <source>
        <dbReference type="ARBA" id="ARBA00029447"/>
    </source>
</evidence>
<dbReference type="InterPro" id="IPR024478">
    <property type="entry name" value="HlyB_4HB_MCP"/>
</dbReference>
<evidence type="ECO:0000256" key="4">
    <source>
        <dbReference type="PROSITE-ProRule" id="PRU00284"/>
    </source>
</evidence>
<dbReference type="Gene3D" id="1.10.287.950">
    <property type="entry name" value="Methyl-accepting chemotaxis protein"/>
    <property type="match status" value="1"/>
</dbReference>
<dbReference type="PANTHER" id="PTHR43531">
    <property type="entry name" value="PROTEIN ICFG"/>
    <property type="match status" value="1"/>
</dbReference>
<keyword evidence="4" id="KW-0807">Transducer</keyword>
<proteinExistence type="inferred from homology"/>
<keyword evidence="7" id="KW-1185">Reference proteome</keyword>
<evidence type="ECO:0000256" key="1">
    <source>
        <dbReference type="ARBA" id="ARBA00004370"/>
    </source>
</evidence>
<evidence type="ECO:0000313" key="6">
    <source>
        <dbReference type="EMBL" id="MBC2769914.1"/>
    </source>
</evidence>
<dbReference type="PRINTS" id="PR00260">
    <property type="entry name" value="CHEMTRNSDUCR"/>
</dbReference>
<evidence type="ECO:0000313" key="7">
    <source>
        <dbReference type="Proteomes" id="UP000545386"/>
    </source>
</evidence>
<accession>A0A842HPY0</accession>
<organism evidence="6 7">
    <name type="scientific">Pusillimonas minor</name>
    <dbReference type="NCBI Taxonomy" id="2697024"/>
    <lineage>
        <taxon>Bacteria</taxon>
        <taxon>Pseudomonadati</taxon>
        <taxon>Pseudomonadota</taxon>
        <taxon>Betaproteobacteria</taxon>
        <taxon>Burkholderiales</taxon>
        <taxon>Alcaligenaceae</taxon>
        <taxon>Pusillimonas</taxon>
    </lineage>
</organism>
<comment type="similarity">
    <text evidence="3">Belongs to the methyl-accepting chemotaxis (MCP) protein family.</text>
</comment>
<dbReference type="GO" id="GO:0006935">
    <property type="term" value="P:chemotaxis"/>
    <property type="evidence" value="ECO:0007669"/>
    <property type="project" value="InterPro"/>
</dbReference>
<dbReference type="Pfam" id="PF12729">
    <property type="entry name" value="4HB_MCP_1"/>
    <property type="match status" value="1"/>
</dbReference>
<dbReference type="AlphaFoldDB" id="A0A842HPY0"/>
<name>A0A842HPY0_9BURK</name>
<dbReference type="Pfam" id="PF00015">
    <property type="entry name" value="MCPsignal"/>
    <property type="match status" value="1"/>
</dbReference>
<dbReference type="GO" id="GO:0007165">
    <property type="term" value="P:signal transduction"/>
    <property type="evidence" value="ECO:0007669"/>
    <property type="project" value="UniProtKB-KW"/>
</dbReference>
<dbReference type="InterPro" id="IPR051310">
    <property type="entry name" value="MCP_chemotaxis"/>
</dbReference>